<dbReference type="AlphaFoldDB" id="A0A0V1DH24"/>
<accession>A0A0V1DH24</accession>
<reference evidence="2 3" key="1">
    <citation type="submission" date="2015-01" db="EMBL/GenBank/DDBJ databases">
        <title>Evolution of Trichinella species and genotypes.</title>
        <authorList>
            <person name="Korhonen P.K."/>
            <person name="Edoardo P."/>
            <person name="Giuseppe L.R."/>
            <person name="Gasser R.B."/>
        </authorList>
    </citation>
    <scope>NUCLEOTIDE SEQUENCE [LARGE SCALE GENOMIC DNA]</scope>
    <source>
        <strain evidence="2">ISS120</strain>
    </source>
</reference>
<name>A0A0V1DH24_TRIBR</name>
<evidence type="ECO:0000313" key="3">
    <source>
        <dbReference type="Proteomes" id="UP000054653"/>
    </source>
</evidence>
<feature type="compositionally biased region" description="Basic and acidic residues" evidence="1">
    <location>
        <begin position="70"/>
        <end position="85"/>
    </location>
</feature>
<evidence type="ECO:0000313" key="2">
    <source>
        <dbReference type="EMBL" id="KRY60757.1"/>
    </source>
</evidence>
<gene>
    <name evidence="2" type="ORF">T03_10412</name>
</gene>
<dbReference type="EMBL" id="JYDI01000004">
    <property type="protein sequence ID" value="KRY60757.1"/>
    <property type="molecule type" value="Genomic_DNA"/>
</dbReference>
<sequence length="123" mass="13866">MQAQWPNSRRVNTCALTRQQTNFMNIGLSAALGNLLNFVASHPHIRWEYWTADTSNNDHQLDSFTPLQSSKKEGERGTGGKDPSKIPKRKGQVGNQSKSHLKPSLDFTCFNPPMIHRHEGPIK</sequence>
<organism evidence="2 3">
    <name type="scientific">Trichinella britovi</name>
    <name type="common">Parasitic roundworm</name>
    <dbReference type="NCBI Taxonomy" id="45882"/>
    <lineage>
        <taxon>Eukaryota</taxon>
        <taxon>Metazoa</taxon>
        <taxon>Ecdysozoa</taxon>
        <taxon>Nematoda</taxon>
        <taxon>Enoplea</taxon>
        <taxon>Dorylaimia</taxon>
        <taxon>Trichinellida</taxon>
        <taxon>Trichinellidae</taxon>
        <taxon>Trichinella</taxon>
    </lineage>
</organism>
<feature type="compositionally biased region" description="Polar residues" evidence="1">
    <location>
        <begin position="58"/>
        <end position="69"/>
    </location>
</feature>
<comment type="caution">
    <text evidence="2">The sequence shown here is derived from an EMBL/GenBank/DDBJ whole genome shotgun (WGS) entry which is preliminary data.</text>
</comment>
<proteinExistence type="predicted"/>
<evidence type="ECO:0000256" key="1">
    <source>
        <dbReference type="SAM" id="MobiDB-lite"/>
    </source>
</evidence>
<keyword evidence="3" id="KW-1185">Reference proteome</keyword>
<dbReference type="Proteomes" id="UP000054653">
    <property type="component" value="Unassembled WGS sequence"/>
</dbReference>
<feature type="region of interest" description="Disordered" evidence="1">
    <location>
        <begin position="58"/>
        <end position="108"/>
    </location>
</feature>
<protein>
    <submittedName>
        <fullName evidence="2">Uncharacterized protein</fullName>
    </submittedName>
</protein>